<evidence type="ECO:0000256" key="3">
    <source>
        <dbReference type="ARBA" id="ARBA00022737"/>
    </source>
</evidence>
<dbReference type="GO" id="GO:0009295">
    <property type="term" value="C:nucleoid"/>
    <property type="evidence" value="ECO:0007669"/>
    <property type="project" value="UniProtKB-SubCell"/>
</dbReference>
<keyword evidence="5 7" id="KW-0238">DNA-binding</keyword>
<gene>
    <name evidence="7 9" type="primary">mraZ</name>
    <name evidence="9" type="ORF">H9698_07885</name>
</gene>
<protein>
    <recommendedName>
        <fullName evidence="1 7">Transcriptional regulator MraZ</fullName>
    </recommendedName>
</protein>
<dbReference type="InterPro" id="IPR007159">
    <property type="entry name" value="SpoVT-AbrB_dom"/>
</dbReference>
<accession>A0A9D2Q4H4</accession>
<evidence type="ECO:0000256" key="6">
    <source>
        <dbReference type="ARBA" id="ARBA00023163"/>
    </source>
</evidence>
<proteinExistence type="inferred from homology"/>
<dbReference type="GO" id="GO:0003700">
    <property type="term" value="F:DNA-binding transcription factor activity"/>
    <property type="evidence" value="ECO:0007669"/>
    <property type="project" value="UniProtKB-UniRule"/>
</dbReference>
<dbReference type="PANTHER" id="PTHR34701">
    <property type="entry name" value="TRANSCRIPTIONAL REGULATOR MRAZ"/>
    <property type="match status" value="1"/>
</dbReference>
<dbReference type="InterPro" id="IPR020603">
    <property type="entry name" value="MraZ_dom"/>
</dbReference>
<dbReference type="HAMAP" id="MF_01008">
    <property type="entry name" value="MraZ"/>
    <property type="match status" value="1"/>
</dbReference>
<feature type="domain" description="SpoVT-AbrB" evidence="8">
    <location>
        <begin position="5"/>
        <end position="47"/>
    </location>
</feature>
<dbReference type="PROSITE" id="PS51740">
    <property type="entry name" value="SPOVT_ABRB"/>
    <property type="match status" value="2"/>
</dbReference>
<evidence type="ECO:0000256" key="4">
    <source>
        <dbReference type="ARBA" id="ARBA00023015"/>
    </source>
</evidence>
<name>A0A9D2Q4H4_9FIRM</name>
<sequence length="139" mass="15852">MLIGEYQYTIDEKGRMNFPAKFREEMGAQFIVTRWLDQCLVAFPQEEWERMAQILAQKSVVQSSAVQRFLYASAAEVVPDKQGRILLTAALREHASLKKEVTVIGVGSHAEIWDTDAWHRMNESLDSEAIAQAMKEMGF</sequence>
<dbReference type="InterPro" id="IPR038619">
    <property type="entry name" value="MraZ_sf"/>
</dbReference>
<comment type="similarity">
    <text evidence="7">Belongs to the MraZ family.</text>
</comment>
<reference evidence="9" key="2">
    <citation type="submission" date="2021-04" db="EMBL/GenBank/DDBJ databases">
        <authorList>
            <person name="Gilroy R."/>
        </authorList>
    </citation>
    <scope>NUCLEOTIDE SEQUENCE</scope>
    <source>
        <strain evidence="9">5933</strain>
    </source>
</reference>
<dbReference type="InterPro" id="IPR003444">
    <property type="entry name" value="MraZ"/>
</dbReference>
<dbReference type="GO" id="GO:0000976">
    <property type="term" value="F:transcription cis-regulatory region binding"/>
    <property type="evidence" value="ECO:0007669"/>
    <property type="project" value="TreeGrafter"/>
</dbReference>
<reference evidence="9" key="1">
    <citation type="journal article" date="2021" name="PeerJ">
        <title>Extensive microbial diversity within the chicken gut microbiome revealed by metagenomics and culture.</title>
        <authorList>
            <person name="Gilroy R."/>
            <person name="Ravi A."/>
            <person name="Getino M."/>
            <person name="Pursley I."/>
            <person name="Horton D.L."/>
            <person name="Alikhan N.F."/>
            <person name="Baker D."/>
            <person name="Gharbi K."/>
            <person name="Hall N."/>
            <person name="Watson M."/>
            <person name="Adriaenssens E.M."/>
            <person name="Foster-Nyarko E."/>
            <person name="Jarju S."/>
            <person name="Secka A."/>
            <person name="Antonio M."/>
            <person name="Oren A."/>
            <person name="Chaudhuri R.R."/>
            <person name="La Ragione R."/>
            <person name="Hildebrand F."/>
            <person name="Pallen M.J."/>
        </authorList>
    </citation>
    <scope>NUCLEOTIDE SEQUENCE</scope>
    <source>
        <strain evidence="9">5933</strain>
    </source>
</reference>
<dbReference type="AlphaFoldDB" id="A0A9D2Q4H4"/>
<dbReference type="CDD" id="cd16321">
    <property type="entry name" value="MraZ_C"/>
    <property type="match status" value="1"/>
</dbReference>
<dbReference type="Proteomes" id="UP000823918">
    <property type="component" value="Unassembled WGS sequence"/>
</dbReference>
<evidence type="ECO:0000313" key="10">
    <source>
        <dbReference type="Proteomes" id="UP000823918"/>
    </source>
</evidence>
<dbReference type="PANTHER" id="PTHR34701:SF1">
    <property type="entry name" value="TRANSCRIPTIONAL REGULATOR MRAZ"/>
    <property type="match status" value="1"/>
</dbReference>
<evidence type="ECO:0000256" key="2">
    <source>
        <dbReference type="ARBA" id="ARBA00022490"/>
    </source>
</evidence>
<keyword evidence="6 7" id="KW-0804">Transcription</keyword>
<dbReference type="InterPro" id="IPR035642">
    <property type="entry name" value="MraZ_N"/>
</dbReference>
<dbReference type="InterPro" id="IPR037914">
    <property type="entry name" value="SpoVT-AbrB_sf"/>
</dbReference>
<comment type="subunit">
    <text evidence="7">Forms oligomers.</text>
</comment>
<dbReference type="Pfam" id="PF02381">
    <property type="entry name" value="MraZ"/>
    <property type="match status" value="2"/>
</dbReference>
<dbReference type="Gene3D" id="3.40.1550.20">
    <property type="entry name" value="Transcriptional regulator MraZ domain"/>
    <property type="match status" value="1"/>
</dbReference>
<evidence type="ECO:0000259" key="8">
    <source>
        <dbReference type="PROSITE" id="PS51740"/>
    </source>
</evidence>
<organism evidence="9 10">
    <name type="scientific">Candidatus Ruthenibacterium merdavium</name>
    <dbReference type="NCBI Taxonomy" id="2838752"/>
    <lineage>
        <taxon>Bacteria</taxon>
        <taxon>Bacillati</taxon>
        <taxon>Bacillota</taxon>
        <taxon>Clostridia</taxon>
        <taxon>Eubacteriales</taxon>
        <taxon>Oscillospiraceae</taxon>
        <taxon>Ruthenibacterium</taxon>
    </lineage>
</organism>
<dbReference type="EMBL" id="DWWA01000038">
    <property type="protein sequence ID" value="HJC72697.1"/>
    <property type="molecule type" value="Genomic_DNA"/>
</dbReference>
<dbReference type="SUPFAM" id="SSF89447">
    <property type="entry name" value="AbrB/MazE/MraZ-like"/>
    <property type="match status" value="1"/>
</dbReference>
<evidence type="ECO:0000256" key="1">
    <source>
        <dbReference type="ARBA" id="ARBA00013860"/>
    </source>
</evidence>
<feature type="domain" description="SpoVT-AbrB" evidence="8">
    <location>
        <begin position="74"/>
        <end position="117"/>
    </location>
</feature>
<dbReference type="CDD" id="cd16320">
    <property type="entry name" value="MraZ_N"/>
    <property type="match status" value="1"/>
</dbReference>
<dbReference type="NCBIfam" id="TIGR00242">
    <property type="entry name" value="division/cell wall cluster transcriptional repressor MraZ"/>
    <property type="match status" value="1"/>
</dbReference>
<comment type="caution">
    <text evidence="9">The sequence shown here is derived from an EMBL/GenBank/DDBJ whole genome shotgun (WGS) entry which is preliminary data.</text>
</comment>
<keyword evidence="4 7" id="KW-0805">Transcription regulation</keyword>
<comment type="subcellular location">
    <subcellularLocation>
        <location evidence="7">Cytoplasm</location>
        <location evidence="7">Nucleoid</location>
    </subcellularLocation>
</comment>
<dbReference type="InterPro" id="IPR035644">
    <property type="entry name" value="MraZ_C"/>
</dbReference>
<keyword evidence="3" id="KW-0677">Repeat</keyword>
<dbReference type="GO" id="GO:2000143">
    <property type="term" value="P:negative regulation of DNA-templated transcription initiation"/>
    <property type="evidence" value="ECO:0007669"/>
    <property type="project" value="TreeGrafter"/>
</dbReference>
<keyword evidence="2 7" id="KW-0963">Cytoplasm</keyword>
<evidence type="ECO:0000256" key="7">
    <source>
        <dbReference type="HAMAP-Rule" id="MF_01008"/>
    </source>
</evidence>
<evidence type="ECO:0000313" key="9">
    <source>
        <dbReference type="EMBL" id="HJC72697.1"/>
    </source>
</evidence>
<evidence type="ECO:0000256" key="5">
    <source>
        <dbReference type="ARBA" id="ARBA00023125"/>
    </source>
</evidence>
<dbReference type="GO" id="GO:0005737">
    <property type="term" value="C:cytoplasm"/>
    <property type="evidence" value="ECO:0007669"/>
    <property type="project" value="UniProtKB-UniRule"/>
</dbReference>